<sequence length="81" mass="9364">MMQVYAGPLQDGSRAVVLFNRHIFSTQYPLCKITVTWEQLGYAPETKANQAEARSAARRNGYDDKRTQAFLLHWFRNGQRS</sequence>
<evidence type="ECO:0000313" key="3">
    <source>
        <dbReference type="Proteomes" id="UP001465755"/>
    </source>
</evidence>
<accession>A0AAW1NIR7</accession>
<feature type="domain" description="Alpha galactosidase C-terminal" evidence="1">
    <location>
        <begin position="2"/>
        <end position="45"/>
    </location>
</feature>
<protein>
    <recommendedName>
        <fullName evidence="1">Alpha galactosidase C-terminal domain-containing protein</fullName>
    </recommendedName>
</protein>
<dbReference type="EMBL" id="JALJOQ010000297">
    <property type="protein sequence ID" value="KAK9785608.1"/>
    <property type="molecule type" value="Genomic_DNA"/>
</dbReference>
<dbReference type="Proteomes" id="UP001465755">
    <property type="component" value="Unassembled WGS sequence"/>
</dbReference>
<dbReference type="AlphaFoldDB" id="A0AAW1NIR7"/>
<dbReference type="InterPro" id="IPR041233">
    <property type="entry name" value="Melibiase_C"/>
</dbReference>
<reference evidence="2 3" key="1">
    <citation type="journal article" date="2024" name="Nat. Commun.">
        <title>Phylogenomics reveals the evolutionary origins of lichenization in chlorophyte algae.</title>
        <authorList>
            <person name="Puginier C."/>
            <person name="Libourel C."/>
            <person name="Otte J."/>
            <person name="Skaloud P."/>
            <person name="Haon M."/>
            <person name="Grisel S."/>
            <person name="Petersen M."/>
            <person name="Berrin J.G."/>
            <person name="Delaux P.M."/>
            <person name="Dal Grande F."/>
            <person name="Keller J."/>
        </authorList>
    </citation>
    <scope>NUCLEOTIDE SEQUENCE [LARGE SCALE GENOMIC DNA]</scope>
    <source>
        <strain evidence="2 3">SAG 2036</strain>
    </source>
</reference>
<organism evidence="2 3">
    <name type="scientific">Symbiochloris irregularis</name>
    <dbReference type="NCBI Taxonomy" id="706552"/>
    <lineage>
        <taxon>Eukaryota</taxon>
        <taxon>Viridiplantae</taxon>
        <taxon>Chlorophyta</taxon>
        <taxon>core chlorophytes</taxon>
        <taxon>Trebouxiophyceae</taxon>
        <taxon>Trebouxiales</taxon>
        <taxon>Trebouxiaceae</taxon>
        <taxon>Symbiochloris</taxon>
    </lineage>
</organism>
<name>A0AAW1NIR7_9CHLO</name>
<evidence type="ECO:0000259" key="1">
    <source>
        <dbReference type="Pfam" id="PF17801"/>
    </source>
</evidence>
<dbReference type="Pfam" id="PF17801">
    <property type="entry name" value="Melibiase_C"/>
    <property type="match status" value="1"/>
</dbReference>
<dbReference type="SUPFAM" id="SSF51011">
    <property type="entry name" value="Glycosyl hydrolase domain"/>
    <property type="match status" value="1"/>
</dbReference>
<evidence type="ECO:0000313" key="2">
    <source>
        <dbReference type="EMBL" id="KAK9785608.1"/>
    </source>
</evidence>
<proteinExistence type="predicted"/>
<dbReference type="Gene3D" id="2.60.40.1180">
    <property type="entry name" value="Golgi alpha-mannosidase II"/>
    <property type="match status" value="1"/>
</dbReference>
<dbReference type="InterPro" id="IPR013780">
    <property type="entry name" value="Glyco_hydro_b"/>
</dbReference>
<keyword evidence="3" id="KW-1185">Reference proteome</keyword>
<gene>
    <name evidence="2" type="ORF">WJX73_009218</name>
</gene>
<comment type="caution">
    <text evidence="2">The sequence shown here is derived from an EMBL/GenBank/DDBJ whole genome shotgun (WGS) entry which is preliminary data.</text>
</comment>